<accession>A0A9P0BYJ9</accession>
<proteinExistence type="predicted"/>
<sequence length="101" mass="12208">MEQQWQPITPASVFRCSLSLLLHRYNKLYTYLDLTRATFRSLLTYCFSKLENSRGYCIVGLVCFTNIRVMKNRIKFFALLTDFRDRNMFLRSRSILLRFYI</sequence>
<dbReference type="AlphaFoldDB" id="A0A9P0BYJ9"/>
<protein>
    <submittedName>
        <fullName evidence="1">Uncharacterized protein</fullName>
    </submittedName>
</protein>
<dbReference type="EMBL" id="LR824007">
    <property type="protein sequence ID" value="CAH0603462.1"/>
    <property type="molecule type" value="Genomic_DNA"/>
</dbReference>
<evidence type="ECO:0000313" key="1">
    <source>
        <dbReference type="EMBL" id="CAH0603462.1"/>
    </source>
</evidence>
<evidence type="ECO:0000313" key="2">
    <source>
        <dbReference type="Proteomes" id="UP001154114"/>
    </source>
</evidence>
<reference evidence="1" key="1">
    <citation type="submission" date="2021-12" db="EMBL/GenBank/DDBJ databases">
        <authorList>
            <person name="King R."/>
        </authorList>
    </citation>
    <scope>NUCLEOTIDE SEQUENCE</scope>
</reference>
<gene>
    <name evidence="1" type="ORF">CINC_LOCUS10676</name>
</gene>
<keyword evidence="2" id="KW-1185">Reference proteome</keyword>
<dbReference type="Proteomes" id="UP001154114">
    <property type="component" value="Chromosome 4"/>
</dbReference>
<organism evidence="1 2">
    <name type="scientific">Chrysodeixis includens</name>
    <name type="common">Soybean looper</name>
    <name type="synonym">Pseudoplusia includens</name>
    <dbReference type="NCBI Taxonomy" id="689277"/>
    <lineage>
        <taxon>Eukaryota</taxon>
        <taxon>Metazoa</taxon>
        <taxon>Ecdysozoa</taxon>
        <taxon>Arthropoda</taxon>
        <taxon>Hexapoda</taxon>
        <taxon>Insecta</taxon>
        <taxon>Pterygota</taxon>
        <taxon>Neoptera</taxon>
        <taxon>Endopterygota</taxon>
        <taxon>Lepidoptera</taxon>
        <taxon>Glossata</taxon>
        <taxon>Ditrysia</taxon>
        <taxon>Noctuoidea</taxon>
        <taxon>Noctuidae</taxon>
        <taxon>Plusiinae</taxon>
        <taxon>Chrysodeixis</taxon>
    </lineage>
</organism>
<name>A0A9P0BYJ9_CHRIL</name>